<dbReference type="SUPFAM" id="SSF56219">
    <property type="entry name" value="DNase I-like"/>
    <property type="match status" value="1"/>
</dbReference>
<dbReference type="AlphaFoldDB" id="A0A8R1ZAH0"/>
<feature type="signal peptide" evidence="1">
    <location>
        <begin position="1"/>
        <end position="17"/>
    </location>
</feature>
<evidence type="ECO:0000256" key="1">
    <source>
        <dbReference type="SAM" id="SignalP"/>
    </source>
</evidence>
<protein>
    <recommendedName>
        <fullName evidence="2">Endonuclease/exonuclease/phosphatase domain-containing protein</fullName>
    </recommendedName>
</protein>
<reference evidence="3" key="2">
    <citation type="submission" date="2022-06" db="UniProtKB">
        <authorList>
            <consortium name="EnsemblMetazoa"/>
        </authorList>
    </citation>
    <scope>IDENTIFICATION</scope>
    <source>
        <strain evidence="3">PS312</strain>
    </source>
</reference>
<dbReference type="InterPro" id="IPR036691">
    <property type="entry name" value="Endo/exonu/phosph_ase_sf"/>
</dbReference>
<dbReference type="Proteomes" id="UP000005239">
    <property type="component" value="Unassembled WGS sequence"/>
</dbReference>
<dbReference type="InterPro" id="IPR005135">
    <property type="entry name" value="Endo/exonuclease/phosphatase"/>
</dbReference>
<feature type="chain" id="PRO_5035782733" description="Endonuclease/exonuclease/phosphatase domain-containing protein" evidence="1">
    <location>
        <begin position="18"/>
        <end position="350"/>
    </location>
</feature>
<name>A0A8R1ZAH0_PRIPA</name>
<gene>
    <name evidence="3" type="primary">WBGene00305978</name>
</gene>
<evidence type="ECO:0000313" key="4">
    <source>
        <dbReference type="Proteomes" id="UP000005239"/>
    </source>
</evidence>
<proteinExistence type="predicted"/>
<dbReference type="PANTHER" id="PTHR41349">
    <property type="match status" value="1"/>
</dbReference>
<accession>A0A8R1ZAH0</accession>
<dbReference type="Pfam" id="PF03372">
    <property type="entry name" value="Exo_endo_phos"/>
    <property type="match status" value="1"/>
</dbReference>
<dbReference type="PANTHER" id="PTHR41349:SF1">
    <property type="entry name" value="PROTEIN CBG08683"/>
    <property type="match status" value="1"/>
</dbReference>
<keyword evidence="1" id="KW-0732">Signal</keyword>
<dbReference type="EnsemblMetazoa" id="PPA47356.1">
    <property type="protein sequence ID" value="PPA47356.1"/>
    <property type="gene ID" value="WBGene00305978"/>
</dbReference>
<evidence type="ECO:0000313" key="3">
    <source>
        <dbReference type="EnsemblMetazoa" id="PPA47356.1"/>
    </source>
</evidence>
<dbReference type="Gene3D" id="3.60.10.10">
    <property type="entry name" value="Endonuclease/exonuclease/phosphatase"/>
    <property type="match status" value="1"/>
</dbReference>
<keyword evidence="4" id="KW-1185">Reference proteome</keyword>
<dbReference type="GO" id="GO:0003824">
    <property type="term" value="F:catalytic activity"/>
    <property type="evidence" value="ECO:0007669"/>
    <property type="project" value="InterPro"/>
</dbReference>
<sequence>MIRWLLCAIVLLGLTSALRVMTFNVWNSGRHVKDGLSKIASQIRSINPDVVALQEIREMEHIGEITTLLGAGWSGSIHCKLDTAIITRHTIVPGSYAQVDRGMHVRIQIAGGNRQVSVWSMHLAYKSYGPYAAQNKQVTSEAQILAGEMPTTTPSRIARSEVVPVIVAGDFNVPSDEDWIEENRDAHGGWVIKWPTTQLLRNTSGMRDSYRQINSDPISDPGITWSVFKYLVEWDYTVPDPEDRIDFIFYRGSIKPTSSFTYSGSEQLRPMPEHTTNSWPSDHYSVVTDFEDIPFYEAPSQPMKRVDPHFISKHCDIIFEKCTSSIIRAYDEGNKVDRRKRHRSHAKGRA</sequence>
<feature type="domain" description="Endonuclease/exonuclease/phosphatase" evidence="2">
    <location>
        <begin position="21"/>
        <end position="283"/>
    </location>
</feature>
<evidence type="ECO:0000259" key="2">
    <source>
        <dbReference type="Pfam" id="PF03372"/>
    </source>
</evidence>
<organism evidence="3 4">
    <name type="scientific">Pristionchus pacificus</name>
    <name type="common">Parasitic nematode worm</name>
    <dbReference type="NCBI Taxonomy" id="54126"/>
    <lineage>
        <taxon>Eukaryota</taxon>
        <taxon>Metazoa</taxon>
        <taxon>Ecdysozoa</taxon>
        <taxon>Nematoda</taxon>
        <taxon>Chromadorea</taxon>
        <taxon>Rhabditida</taxon>
        <taxon>Rhabditina</taxon>
        <taxon>Diplogasteromorpha</taxon>
        <taxon>Diplogasteroidea</taxon>
        <taxon>Neodiplogasteridae</taxon>
        <taxon>Pristionchus</taxon>
    </lineage>
</organism>
<reference evidence="4" key="1">
    <citation type="journal article" date="2008" name="Nat. Genet.">
        <title>The Pristionchus pacificus genome provides a unique perspective on nematode lifestyle and parasitism.</title>
        <authorList>
            <person name="Dieterich C."/>
            <person name="Clifton S.W."/>
            <person name="Schuster L.N."/>
            <person name="Chinwalla A."/>
            <person name="Delehaunty K."/>
            <person name="Dinkelacker I."/>
            <person name="Fulton L."/>
            <person name="Fulton R."/>
            <person name="Godfrey J."/>
            <person name="Minx P."/>
            <person name="Mitreva M."/>
            <person name="Roeseler W."/>
            <person name="Tian H."/>
            <person name="Witte H."/>
            <person name="Yang S.P."/>
            <person name="Wilson R.K."/>
            <person name="Sommer R.J."/>
        </authorList>
    </citation>
    <scope>NUCLEOTIDE SEQUENCE [LARGE SCALE GENOMIC DNA]</scope>
    <source>
        <strain evidence="4">PS312</strain>
    </source>
</reference>